<feature type="domain" description="LarA-like N-terminal" evidence="1">
    <location>
        <begin position="27"/>
        <end position="188"/>
    </location>
</feature>
<dbReference type="OrthoDB" id="9788398at2"/>
<proteinExistence type="predicted"/>
<accession>A0A5C0SFE6</accession>
<protein>
    <submittedName>
        <fullName evidence="2">DUF2088 domain-containing protein</fullName>
    </submittedName>
</protein>
<dbReference type="AlphaFoldDB" id="A0A5C0SFE6"/>
<dbReference type="InterPro" id="IPR018657">
    <property type="entry name" value="LarA-like_N"/>
</dbReference>
<dbReference type="Proteomes" id="UP000324646">
    <property type="component" value="Chromosome"/>
</dbReference>
<evidence type="ECO:0000313" key="2">
    <source>
        <dbReference type="EMBL" id="QEK12910.1"/>
    </source>
</evidence>
<sequence>MSVIDELLKDVPLPKIVKVKQKFLRPKLENIKHEIRYQIKNKNVLSKIQKGQNVAITAGSRGIANLPLILKEIVYCIKEAGGDPFIVPAMGSHGGAKAEGQRAILEKMGITKSYIGAPIKATMEVVKIGETNTGLPVYIDKFANDADALIVVNRIKPHTSFRGKVESGLMKMITIGLGKQKGAEICHSLGFGRMAENILYIAREVIEKKNIIFGVGIVENAYDETAKIAVLQKDEFETKEAILLEESKKYMSKIHFDKFDVLVIDEIGKDISGTGMDTNIIGRYHTPYATGGPQITKMVVLDLTEKTHGNANGIGIVDFTTRRVFNKMSLEQTYPNSITSTVQESIKIPMILNNDKLAIAAAIKTCNIKDQTKVRLIRIKNTKYLDEIYISESLLKEASYNENIHVIGELETFHFDKNGNLL</sequence>
<name>A0A5C0SFE6_CRATE</name>
<gene>
    <name evidence="2" type="ORF">FQB35_11565</name>
</gene>
<organism evidence="2 3">
    <name type="scientific">Crassaminicella thermophila</name>
    <dbReference type="NCBI Taxonomy" id="2599308"/>
    <lineage>
        <taxon>Bacteria</taxon>
        <taxon>Bacillati</taxon>
        <taxon>Bacillota</taxon>
        <taxon>Clostridia</taxon>
        <taxon>Eubacteriales</taxon>
        <taxon>Clostridiaceae</taxon>
        <taxon>Crassaminicella</taxon>
    </lineage>
</organism>
<evidence type="ECO:0000313" key="3">
    <source>
        <dbReference type="Proteomes" id="UP000324646"/>
    </source>
</evidence>
<dbReference type="Gene3D" id="3.40.50.11440">
    <property type="match status" value="1"/>
</dbReference>
<dbReference type="Pfam" id="PF09861">
    <property type="entry name" value="Lar_N"/>
    <property type="match status" value="1"/>
</dbReference>
<reference evidence="2 3" key="1">
    <citation type="submission" date="2019-07" db="EMBL/GenBank/DDBJ databases">
        <title>Complete genome of Crassaminicella thermophila SY095.</title>
        <authorList>
            <person name="Li X."/>
        </authorList>
    </citation>
    <scope>NUCLEOTIDE SEQUENCE [LARGE SCALE GENOMIC DNA]</scope>
    <source>
        <strain evidence="2 3">SY095</strain>
    </source>
</reference>
<dbReference type="KEGG" id="crs:FQB35_11565"/>
<dbReference type="RefSeq" id="WP_148810046.1">
    <property type="nucleotide sequence ID" value="NZ_CP042243.1"/>
</dbReference>
<keyword evidence="3" id="KW-1185">Reference proteome</keyword>
<evidence type="ECO:0000259" key="1">
    <source>
        <dbReference type="Pfam" id="PF09861"/>
    </source>
</evidence>
<dbReference type="EMBL" id="CP042243">
    <property type="protein sequence ID" value="QEK12910.1"/>
    <property type="molecule type" value="Genomic_DNA"/>
</dbReference>
<dbReference type="GO" id="GO:0050043">
    <property type="term" value="F:lactate racemase activity"/>
    <property type="evidence" value="ECO:0007669"/>
    <property type="project" value="InterPro"/>
</dbReference>